<feature type="compositionally biased region" description="Low complexity" evidence="1">
    <location>
        <begin position="154"/>
        <end position="163"/>
    </location>
</feature>
<feature type="region of interest" description="Disordered" evidence="1">
    <location>
        <begin position="154"/>
        <end position="193"/>
    </location>
</feature>
<gene>
    <name evidence="2" type="ORF">SALB_07515</name>
</gene>
<feature type="region of interest" description="Disordered" evidence="1">
    <location>
        <begin position="34"/>
        <end position="70"/>
    </location>
</feature>
<protein>
    <submittedName>
        <fullName evidence="2">Uncharacterized protein</fullName>
    </submittedName>
</protein>
<reference evidence="2 3" key="1">
    <citation type="journal article" date="2019" name="Microbiol. Resour. Announc.">
        <title>Draft Genome Sequence of the Most Traditional epsilon-Poly-l-Lysine Producer, Streptomyces albulus NBRC14147.</title>
        <authorList>
            <person name="Yamanaka K."/>
            <person name="Hamano Y."/>
        </authorList>
    </citation>
    <scope>NUCLEOTIDE SEQUENCE [LARGE SCALE GENOMIC DNA]</scope>
    <source>
        <strain evidence="2 3">NBRC 14147</strain>
    </source>
</reference>
<comment type="caution">
    <text evidence="2">The sequence shown here is derived from an EMBL/GenBank/DDBJ whole genome shotgun (WGS) entry which is preliminary data.</text>
</comment>
<dbReference type="Proteomes" id="UP000288351">
    <property type="component" value="Unassembled WGS sequence"/>
</dbReference>
<dbReference type="EMBL" id="BHXC01000007">
    <property type="protein sequence ID" value="GCB94714.1"/>
    <property type="molecule type" value="Genomic_DNA"/>
</dbReference>
<evidence type="ECO:0000313" key="2">
    <source>
        <dbReference type="EMBL" id="GCB94714.1"/>
    </source>
</evidence>
<organism evidence="2 3">
    <name type="scientific">Streptomyces noursei</name>
    <name type="common">Streptomyces albulus</name>
    <dbReference type="NCBI Taxonomy" id="1971"/>
    <lineage>
        <taxon>Bacteria</taxon>
        <taxon>Bacillati</taxon>
        <taxon>Actinomycetota</taxon>
        <taxon>Actinomycetes</taxon>
        <taxon>Kitasatosporales</taxon>
        <taxon>Streptomycetaceae</taxon>
        <taxon>Streptomyces</taxon>
    </lineage>
</organism>
<accession>A0A401RAT4</accession>
<evidence type="ECO:0000256" key="1">
    <source>
        <dbReference type="SAM" id="MobiDB-lite"/>
    </source>
</evidence>
<proteinExistence type="predicted"/>
<evidence type="ECO:0000313" key="3">
    <source>
        <dbReference type="Proteomes" id="UP000288351"/>
    </source>
</evidence>
<name>A0A401RAT4_STRNR</name>
<sequence length="253" mass="28294">MRDVRRCQGRGSLCGPPRVPARRSLSWRTWNVRGRSKDWSSRRPQGRRSLSGRCVPATGSACPPRGRGRSFSWPGARPRQVCCRNWGGCGRTARPTAPPRLRRLKRTCLTGRALLTSSPHALPGLRRTAKSLRTAAVSAMGRWAPAFQGRAAAARTAPKTCRPPIRPAGARRRRRRNLGAGRTAGRDSGKFYRKPLNSYQRSRRWNTRLCGVRLPAVQRWCSTARVWAADPASCAASYRQGPRPLRTDRPVPW</sequence>
<dbReference type="AlphaFoldDB" id="A0A401RAT4"/>